<dbReference type="InterPro" id="IPR036206">
    <property type="entry name" value="ThiamineP_synth_sf"/>
</dbReference>
<sequence length="214" mass="22272">MPDADENRCRLCLVTTADTNIADFRPLLDAALGGGDVASLIITGDGNDLQAIAEALVPIAQAHDVAALVLNDTRIAGRARADGVHVDTGPADLQAAIDAFHPDKLVGAGGPRTRHDAMVAGEADPDYIFFGRLDGDNKDGIFPKALNLATWWSSVFVIPAMVMGGGSINSVTEAAGAGIEFVALRDAVWRHPDGPAAAVSEANRLLDAVRREAA</sequence>
<dbReference type="Pfam" id="PF02581">
    <property type="entry name" value="TMP-TENI"/>
    <property type="match status" value="1"/>
</dbReference>
<dbReference type="RefSeq" id="WP_090874265.1">
    <property type="nucleotide sequence ID" value="NZ_FMXQ01000001.1"/>
</dbReference>
<keyword evidence="3" id="KW-1185">Reference proteome</keyword>
<dbReference type="CDD" id="cd00564">
    <property type="entry name" value="TMP_TenI"/>
    <property type="match status" value="1"/>
</dbReference>
<gene>
    <name evidence="2" type="ORF">SAMN02982931_00104</name>
</gene>
<proteinExistence type="predicted"/>
<dbReference type="EMBL" id="FMXQ01000001">
    <property type="protein sequence ID" value="SDB02738.1"/>
    <property type="molecule type" value="Genomic_DNA"/>
</dbReference>
<protein>
    <submittedName>
        <fullName evidence="2">Thiamine-phosphate pyrophosphorylase</fullName>
    </submittedName>
</protein>
<evidence type="ECO:0000313" key="2">
    <source>
        <dbReference type="EMBL" id="SDB02738.1"/>
    </source>
</evidence>
<reference evidence="2 3" key="1">
    <citation type="submission" date="2016-10" db="EMBL/GenBank/DDBJ databases">
        <authorList>
            <person name="de Groot N.N."/>
        </authorList>
    </citation>
    <scope>NUCLEOTIDE SEQUENCE [LARGE SCALE GENOMIC DNA]</scope>
    <source>
        <strain evidence="2 3">ATCC 35022</strain>
    </source>
</reference>
<organism evidence="2 3">
    <name type="scientific">Bauldia litoralis</name>
    <dbReference type="NCBI Taxonomy" id="665467"/>
    <lineage>
        <taxon>Bacteria</taxon>
        <taxon>Pseudomonadati</taxon>
        <taxon>Pseudomonadota</taxon>
        <taxon>Alphaproteobacteria</taxon>
        <taxon>Hyphomicrobiales</taxon>
        <taxon>Kaistiaceae</taxon>
        <taxon>Bauldia</taxon>
    </lineage>
</organism>
<evidence type="ECO:0000259" key="1">
    <source>
        <dbReference type="Pfam" id="PF02581"/>
    </source>
</evidence>
<dbReference type="InterPro" id="IPR013785">
    <property type="entry name" value="Aldolase_TIM"/>
</dbReference>
<dbReference type="GO" id="GO:0009228">
    <property type="term" value="P:thiamine biosynthetic process"/>
    <property type="evidence" value="ECO:0007669"/>
    <property type="project" value="UniProtKB-KW"/>
</dbReference>
<accession>A0A1G6A2P0</accession>
<dbReference type="STRING" id="665467.SAMN02982931_00104"/>
<dbReference type="SUPFAM" id="SSF51391">
    <property type="entry name" value="Thiamin phosphate synthase"/>
    <property type="match status" value="1"/>
</dbReference>
<dbReference type="Proteomes" id="UP000199071">
    <property type="component" value="Unassembled WGS sequence"/>
</dbReference>
<dbReference type="OrthoDB" id="7159061at2"/>
<name>A0A1G6A2P0_9HYPH</name>
<dbReference type="AlphaFoldDB" id="A0A1G6A2P0"/>
<dbReference type="NCBIfam" id="NF005080">
    <property type="entry name" value="PRK06512.1"/>
    <property type="match status" value="1"/>
</dbReference>
<dbReference type="InterPro" id="IPR022998">
    <property type="entry name" value="ThiamineP_synth_TenI"/>
</dbReference>
<evidence type="ECO:0000313" key="3">
    <source>
        <dbReference type="Proteomes" id="UP000199071"/>
    </source>
</evidence>
<feature type="domain" description="Thiamine phosphate synthase/TenI" evidence="1">
    <location>
        <begin position="11"/>
        <end position="187"/>
    </location>
</feature>
<dbReference type="Gene3D" id="3.20.20.70">
    <property type="entry name" value="Aldolase class I"/>
    <property type="match status" value="1"/>
</dbReference>